<dbReference type="Pfam" id="PF13843">
    <property type="entry name" value="DDE_Tnp_1_7"/>
    <property type="match status" value="1"/>
</dbReference>
<keyword evidence="3" id="KW-1185">Reference proteome</keyword>
<dbReference type="InterPro" id="IPR029526">
    <property type="entry name" value="PGBD"/>
</dbReference>
<evidence type="ECO:0000313" key="3">
    <source>
        <dbReference type="Proteomes" id="UP001516400"/>
    </source>
</evidence>
<name>A0ABD2NUU4_9CUCU</name>
<sequence length="113" mass="12870">MDPTNKVYKIQPLIDKVNNVSQSLFQPMGRSFSLDEAMEPYYGHYRMKQFVKPYNFWYPTTSEGYLLKFSSYCGAGDKVKGKTLGFSVTEKLCGGYIPLGSTVDNFFCSIPFL</sequence>
<accession>A0ABD2NUU4</accession>
<dbReference type="AlphaFoldDB" id="A0ABD2NUU4"/>
<feature type="domain" description="PiggyBac transposable element-derived protein" evidence="1">
    <location>
        <begin position="4"/>
        <end position="110"/>
    </location>
</feature>
<gene>
    <name evidence="2" type="ORF">HHI36_005683</name>
</gene>
<dbReference type="EMBL" id="JABFTP020000144">
    <property type="protein sequence ID" value="KAL3282501.1"/>
    <property type="molecule type" value="Genomic_DNA"/>
</dbReference>
<comment type="caution">
    <text evidence="2">The sequence shown here is derived from an EMBL/GenBank/DDBJ whole genome shotgun (WGS) entry which is preliminary data.</text>
</comment>
<organism evidence="2 3">
    <name type="scientific">Cryptolaemus montrouzieri</name>
    <dbReference type="NCBI Taxonomy" id="559131"/>
    <lineage>
        <taxon>Eukaryota</taxon>
        <taxon>Metazoa</taxon>
        <taxon>Ecdysozoa</taxon>
        <taxon>Arthropoda</taxon>
        <taxon>Hexapoda</taxon>
        <taxon>Insecta</taxon>
        <taxon>Pterygota</taxon>
        <taxon>Neoptera</taxon>
        <taxon>Endopterygota</taxon>
        <taxon>Coleoptera</taxon>
        <taxon>Polyphaga</taxon>
        <taxon>Cucujiformia</taxon>
        <taxon>Coccinelloidea</taxon>
        <taxon>Coccinellidae</taxon>
        <taxon>Scymninae</taxon>
        <taxon>Scymnini</taxon>
        <taxon>Cryptolaemus</taxon>
    </lineage>
</organism>
<evidence type="ECO:0000313" key="2">
    <source>
        <dbReference type="EMBL" id="KAL3282501.1"/>
    </source>
</evidence>
<protein>
    <recommendedName>
        <fullName evidence="1">PiggyBac transposable element-derived protein domain-containing protein</fullName>
    </recommendedName>
</protein>
<evidence type="ECO:0000259" key="1">
    <source>
        <dbReference type="Pfam" id="PF13843"/>
    </source>
</evidence>
<reference evidence="2 3" key="1">
    <citation type="journal article" date="2021" name="BMC Biol.">
        <title>Horizontally acquired antibacterial genes associated with adaptive radiation of ladybird beetles.</title>
        <authorList>
            <person name="Li H.S."/>
            <person name="Tang X.F."/>
            <person name="Huang Y.H."/>
            <person name="Xu Z.Y."/>
            <person name="Chen M.L."/>
            <person name="Du X.Y."/>
            <person name="Qiu B.Y."/>
            <person name="Chen P.T."/>
            <person name="Zhang W."/>
            <person name="Slipinski A."/>
            <person name="Escalona H.E."/>
            <person name="Waterhouse R.M."/>
            <person name="Zwick A."/>
            <person name="Pang H."/>
        </authorList>
    </citation>
    <scope>NUCLEOTIDE SEQUENCE [LARGE SCALE GENOMIC DNA]</scope>
    <source>
        <strain evidence="2">SYSU2018</strain>
    </source>
</reference>
<proteinExistence type="predicted"/>
<dbReference type="Proteomes" id="UP001516400">
    <property type="component" value="Unassembled WGS sequence"/>
</dbReference>